<comment type="caution">
    <text evidence="3">The sequence shown here is derived from an EMBL/GenBank/DDBJ whole genome shotgun (WGS) entry which is preliminary data.</text>
</comment>
<organism evidence="3">
    <name type="scientific">marine sediment metagenome</name>
    <dbReference type="NCBI Taxonomy" id="412755"/>
    <lineage>
        <taxon>unclassified sequences</taxon>
        <taxon>metagenomes</taxon>
        <taxon>ecological metagenomes</taxon>
    </lineage>
</organism>
<evidence type="ECO:0000256" key="1">
    <source>
        <dbReference type="ARBA" id="ARBA00005836"/>
    </source>
</evidence>
<dbReference type="GO" id="GO:0008237">
    <property type="term" value="F:metallopeptidase activity"/>
    <property type="evidence" value="ECO:0007669"/>
    <property type="project" value="InterPro"/>
</dbReference>
<dbReference type="SUPFAM" id="SSF111283">
    <property type="entry name" value="Putative modulator of DNA gyrase, PmbA/TldD"/>
    <property type="match status" value="1"/>
</dbReference>
<protein>
    <recommendedName>
        <fullName evidence="2">Metalloprotease TldD/E C-terminal domain-containing protein</fullName>
    </recommendedName>
</protein>
<dbReference type="Pfam" id="PF19289">
    <property type="entry name" value="PmbA_TldD_3rd"/>
    <property type="match status" value="1"/>
</dbReference>
<evidence type="ECO:0000259" key="2">
    <source>
        <dbReference type="Pfam" id="PF19289"/>
    </source>
</evidence>
<dbReference type="PANTHER" id="PTHR30624:SF0">
    <property type="entry name" value="METALLOPROTEASE SLR0863"/>
    <property type="match status" value="1"/>
</dbReference>
<sequence>FIPSSSKKAYLIENGEKTKILKATALSGDVLELLKNINAVSKDPTKLDGGTCGKGSEDFVPVTSGGSYLRVKNALVSPG</sequence>
<dbReference type="GO" id="GO:0006508">
    <property type="term" value="P:proteolysis"/>
    <property type="evidence" value="ECO:0007669"/>
    <property type="project" value="InterPro"/>
</dbReference>
<feature type="non-terminal residue" evidence="3">
    <location>
        <position position="1"/>
    </location>
</feature>
<comment type="similarity">
    <text evidence="1">Belongs to the peptidase U62 family.</text>
</comment>
<evidence type="ECO:0000313" key="3">
    <source>
        <dbReference type="EMBL" id="GAG85670.1"/>
    </source>
</evidence>
<dbReference type="InterPro" id="IPR051463">
    <property type="entry name" value="Peptidase_U62_metallo"/>
</dbReference>
<reference evidence="3" key="1">
    <citation type="journal article" date="2014" name="Front. Microbiol.">
        <title>High frequency of phylogenetically diverse reductive dehalogenase-homologous genes in deep subseafloor sedimentary metagenomes.</title>
        <authorList>
            <person name="Kawai M."/>
            <person name="Futagami T."/>
            <person name="Toyoda A."/>
            <person name="Takaki Y."/>
            <person name="Nishi S."/>
            <person name="Hori S."/>
            <person name="Arai W."/>
            <person name="Tsubouchi T."/>
            <person name="Morono Y."/>
            <person name="Uchiyama I."/>
            <person name="Ito T."/>
            <person name="Fujiyama A."/>
            <person name="Inagaki F."/>
            <person name="Takami H."/>
        </authorList>
    </citation>
    <scope>NUCLEOTIDE SEQUENCE</scope>
    <source>
        <strain evidence="3">Expedition CK06-06</strain>
    </source>
</reference>
<accession>X1ASI6</accession>
<gene>
    <name evidence="3" type="ORF">S01H4_22206</name>
</gene>
<dbReference type="InterPro" id="IPR045569">
    <property type="entry name" value="Metalloprtase-TldD/E_C"/>
</dbReference>
<dbReference type="EMBL" id="BART01010142">
    <property type="protein sequence ID" value="GAG85670.1"/>
    <property type="molecule type" value="Genomic_DNA"/>
</dbReference>
<proteinExistence type="inferred from homology"/>
<name>X1ASI6_9ZZZZ</name>
<dbReference type="GO" id="GO:0005829">
    <property type="term" value="C:cytosol"/>
    <property type="evidence" value="ECO:0007669"/>
    <property type="project" value="TreeGrafter"/>
</dbReference>
<dbReference type="AlphaFoldDB" id="X1ASI6"/>
<dbReference type="PANTHER" id="PTHR30624">
    <property type="entry name" value="UNCHARACTERIZED PROTEIN TLDD AND PMBA"/>
    <property type="match status" value="1"/>
</dbReference>
<feature type="domain" description="Metalloprotease TldD/E C-terminal" evidence="2">
    <location>
        <begin position="7"/>
        <end position="76"/>
    </location>
</feature>
<dbReference type="InterPro" id="IPR036059">
    <property type="entry name" value="TldD/PmbA_sf"/>
</dbReference>